<proteinExistence type="predicted"/>
<dbReference type="AlphaFoldDB" id="A0A0H3GED1"/>
<evidence type="ECO:0000313" key="9">
    <source>
        <dbReference type="EMBL" id="AEO07024.1"/>
    </source>
</evidence>
<evidence type="ECO:0000256" key="2">
    <source>
        <dbReference type="ARBA" id="ARBA00022448"/>
    </source>
</evidence>
<organism evidence="9 10">
    <name type="scientific">Listeria monocytogenes serotype 1/2a (strain 10403S)</name>
    <dbReference type="NCBI Taxonomy" id="393133"/>
    <lineage>
        <taxon>Bacteria</taxon>
        <taxon>Bacillati</taxon>
        <taxon>Bacillota</taxon>
        <taxon>Bacilli</taxon>
        <taxon>Bacillales</taxon>
        <taxon>Listeriaceae</taxon>
        <taxon>Listeria</taxon>
    </lineage>
</organism>
<keyword evidence="5 7" id="KW-1133">Transmembrane helix</keyword>
<dbReference type="PANTHER" id="PTHR23517:SF3">
    <property type="entry name" value="INTEGRAL MEMBRANE TRANSPORT PROTEIN"/>
    <property type="match status" value="1"/>
</dbReference>
<dbReference type="PANTHER" id="PTHR23517">
    <property type="entry name" value="RESISTANCE PROTEIN MDTM, PUTATIVE-RELATED-RELATED"/>
    <property type="match status" value="1"/>
</dbReference>
<dbReference type="Proteomes" id="UP000001288">
    <property type="component" value="Chromosome"/>
</dbReference>
<dbReference type="Pfam" id="PF07690">
    <property type="entry name" value="MFS_1"/>
    <property type="match status" value="2"/>
</dbReference>
<evidence type="ECO:0000313" key="10">
    <source>
        <dbReference type="Proteomes" id="UP000001288"/>
    </source>
</evidence>
<dbReference type="InterPro" id="IPR050171">
    <property type="entry name" value="MFS_Transporters"/>
</dbReference>
<evidence type="ECO:0000256" key="5">
    <source>
        <dbReference type="ARBA" id="ARBA00022989"/>
    </source>
</evidence>
<comment type="subcellular location">
    <subcellularLocation>
        <location evidence="1">Cell membrane</location>
        <topology evidence="1">Multi-pass membrane protein</topology>
    </subcellularLocation>
</comment>
<feature type="transmembrane region" description="Helical" evidence="7">
    <location>
        <begin position="61"/>
        <end position="80"/>
    </location>
</feature>
<dbReference type="PROSITE" id="PS50850">
    <property type="entry name" value="MFS"/>
    <property type="match status" value="1"/>
</dbReference>
<feature type="transmembrane region" description="Helical" evidence="7">
    <location>
        <begin position="120"/>
        <end position="139"/>
    </location>
</feature>
<keyword evidence="6 7" id="KW-0472">Membrane</keyword>
<feature type="domain" description="Major facilitator superfamily (MFS) profile" evidence="8">
    <location>
        <begin position="23"/>
        <end position="431"/>
    </location>
</feature>
<feature type="transmembrane region" description="Helical" evidence="7">
    <location>
        <begin position="160"/>
        <end position="179"/>
    </location>
</feature>
<feature type="transmembrane region" description="Helical" evidence="7">
    <location>
        <begin position="317"/>
        <end position="334"/>
    </location>
</feature>
<dbReference type="GO" id="GO:0022857">
    <property type="term" value="F:transmembrane transporter activity"/>
    <property type="evidence" value="ECO:0007669"/>
    <property type="project" value="InterPro"/>
</dbReference>
<dbReference type="InterPro" id="IPR011701">
    <property type="entry name" value="MFS"/>
</dbReference>
<feature type="transmembrane region" description="Helical" evidence="7">
    <location>
        <begin position="235"/>
        <end position="252"/>
    </location>
</feature>
<keyword evidence="3" id="KW-1003">Cell membrane</keyword>
<feature type="transmembrane region" description="Helical" evidence="7">
    <location>
        <begin position="185"/>
        <end position="204"/>
    </location>
</feature>
<feature type="transmembrane region" description="Helical" evidence="7">
    <location>
        <begin position="403"/>
        <end position="424"/>
    </location>
</feature>
<feature type="transmembrane region" description="Helical" evidence="7">
    <location>
        <begin position="377"/>
        <end position="397"/>
    </location>
</feature>
<dbReference type="Gene3D" id="1.20.1250.20">
    <property type="entry name" value="MFS general substrate transporter like domains"/>
    <property type="match status" value="2"/>
</dbReference>
<dbReference type="KEGG" id="lmt:LMRG_01192"/>
<feature type="transmembrane region" description="Helical" evidence="7">
    <location>
        <begin position="283"/>
        <end position="305"/>
    </location>
</feature>
<evidence type="ECO:0000256" key="6">
    <source>
        <dbReference type="ARBA" id="ARBA00023136"/>
    </source>
</evidence>
<dbReference type="CDD" id="cd17329">
    <property type="entry name" value="MFS_MdtH_MDR_like"/>
    <property type="match status" value="1"/>
</dbReference>
<dbReference type="HOGENOM" id="CLU_001265_60_3_9"/>
<dbReference type="GO" id="GO:0005886">
    <property type="term" value="C:plasma membrane"/>
    <property type="evidence" value="ECO:0007669"/>
    <property type="project" value="UniProtKB-SubCell"/>
</dbReference>
<dbReference type="EMBL" id="CP002002">
    <property type="protein sequence ID" value="AEO07024.1"/>
    <property type="molecule type" value="Genomic_DNA"/>
</dbReference>
<evidence type="ECO:0000256" key="7">
    <source>
        <dbReference type="SAM" id="Phobius"/>
    </source>
</evidence>
<dbReference type="InterPro" id="IPR036259">
    <property type="entry name" value="MFS_trans_sf"/>
</dbReference>
<evidence type="ECO:0000256" key="1">
    <source>
        <dbReference type="ARBA" id="ARBA00004651"/>
    </source>
</evidence>
<name>A0A0H3GED1_LISM4</name>
<protein>
    <submittedName>
        <fullName evidence="9">MFS transporter</fullName>
    </submittedName>
</protein>
<sequence>MYPFYTSREVRKIANGGNVMFRELHPNIRARILIQFLSKVIGSMIFPFMAIYFSMEINSSVAGFLLMINVLAQFLAGMYGGHLADIIGRKKLMVTGELLKVFAFLGMVLCNSPMFHSPWITFVMLLIIGVAQGLINPAGEAMLIDVSTPENRSFMYSVSYWANNLSIMIGIMVGGWFFVDYLFPLLVVLFIMSFVTAWLTISLISETLQQKALPQKGSYGLMGMLKNYGQVLHDYRFLLYTIGGIAIMSIEFQRSNYISVRLAEDVKVLLVHLGPLGNISLNGVQIVSVLTAVNTLFIVLFTVPIARFVTKRAQQPIMYVGFTLFALGFAVCAFANNLAVLLLATMVLSIGELLYVPTRQTILAAIVDDDKRGAYMAFNGIIFQIGKMIGSVSLVFAPFIGKYGMGAFTIILGILSIVFSAVALKSGWEKVLVK</sequence>
<evidence type="ECO:0000256" key="3">
    <source>
        <dbReference type="ARBA" id="ARBA00022475"/>
    </source>
</evidence>
<evidence type="ECO:0000259" key="8">
    <source>
        <dbReference type="PROSITE" id="PS50850"/>
    </source>
</evidence>
<reference evidence="10" key="1">
    <citation type="submission" date="2010-04" db="EMBL/GenBank/DDBJ databases">
        <title>The genome sequence of Listeria monocytogenes strain 10403S.</title>
        <authorList>
            <consortium name="The Broad Institute Genome Sequencing Platform"/>
            <consortium name="The Broad Institute Genome Sequencing Center for Infectious Disease."/>
            <person name="Borowsky M."/>
            <person name="Borodovsky M."/>
            <person name="Young S.K."/>
            <person name="Zeng Q."/>
            <person name="Koehrsen M."/>
            <person name="Fitzgerald M."/>
            <person name="Wiedmann M."/>
            <person name="Swaminathan B."/>
            <person name="Lauer P."/>
            <person name="Portnoy D."/>
            <person name="Cossart P."/>
            <person name="Buchrieser C."/>
            <person name="Higgins D."/>
            <person name="Abouelleil A."/>
            <person name="Alvarado L."/>
            <person name="Arachchi H.M."/>
            <person name="Berlin A."/>
            <person name="Borenstein D."/>
            <person name="Brown A."/>
            <person name="Chapman S.B."/>
            <person name="Chen Z."/>
            <person name="Dunbar C.D."/>
            <person name="Engels R."/>
            <person name="Freedman E."/>
            <person name="Gearin G."/>
            <person name="Gellesch M."/>
            <person name="Goldberg J."/>
            <person name="Griggs A."/>
            <person name="Gujja S."/>
            <person name="Heilman E."/>
            <person name="Heiman D."/>
            <person name="Howarth C."/>
            <person name="Jen D."/>
            <person name="Larson L."/>
            <person name="Lui A."/>
            <person name="MacDonald J."/>
            <person name="Mehta T."/>
            <person name="Montmayeur A."/>
            <person name="Neiman D."/>
            <person name="Park D."/>
            <person name="Pearson M."/>
            <person name="Priest M."/>
            <person name="Richards J."/>
            <person name="Roberts A."/>
            <person name="Saif S."/>
            <person name="Shea T."/>
            <person name="Shenoy N."/>
            <person name="Sisk P."/>
            <person name="Stolte C."/>
            <person name="Sykes S."/>
            <person name="Walk T."/>
            <person name="White J."/>
            <person name="Yandava C."/>
            <person name="Haas B."/>
            <person name="Nusbaum C."/>
            <person name="Birren B."/>
        </authorList>
    </citation>
    <scope>NUCLEOTIDE SEQUENCE [LARGE SCALE GENOMIC DNA]</scope>
    <source>
        <strain evidence="10">10403S</strain>
    </source>
</reference>
<accession>A0A0H3GED1</accession>
<dbReference type="SUPFAM" id="SSF103473">
    <property type="entry name" value="MFS general substrate transporter"/>
    <property type="match status" value="1"/>
</dbReference>
<keyword evidence="4 7" id="KW-0812">Transmembrane</keyword>
<gene>
    <name evidence="9" type="ordered locus">LMRG_01192</name>
</gene>
<keyword evidence="2" id="KW-0813">Transport</keyword>
<feature type="transmembrane region" description="Helical" evidence="7">
    <location>
        <begin position="340"/>
        <end position="356"/>
    </location>
</feature>
<dbReference type="InterPro" id="IPR020846">
    <property type="entry name" value="MFS_dom"/>
</dbReference>
<evidence type="ECO:0000256" key="4">
    <source>
        <dbReference type="ARBA" id="ARBA00022692"/>
    </source>
</evidence>
<feature type="transmembrane region" description="Helical" evidence="7">
    <location>
        <begin position="32"/>
        <end position="55"/>
    </location>
</feature>